<keyword evidence="3" id="KW-1185">Reference proteome</keyword>
<dbReference type="RefSeq" id="WP_189118491.1">
    <property type="nucleotide sequence ID" value="NZ_BMRK01000007.1"/>
</dbReference>
<gene>
    <name evidence="2" type="ORF">GCM10017579_42440</name>
</gene>
<dbReference type="InterPro" id="IPR004360">
    <property type="entry name" value="Glyas_Fos-R_dOase_dom"/>
</dbReference>
<proteinExistence type="predicted"/>
<evidence type="ECO:0000313" key="2">
    <source>
        <dbReference type="EMBL" id="GLJ70208.1"/>
    </source>
</evidence>
<organism evidence="2 3">
    <name type="scientific">Nocardioides luteus</name>
    <dbReference type="NCBI Taxonomy" id="1844"/>
    <lineage>
        <taxon>Bacteria</taxon>
        <taxon>Bacillati</taxon>
        <taxon>Actinomycetota</taxon>
        <taxon>Actinomycetes</taxon>
        <taxon>Propionibacteriales</taxon>
        <taxon>Nocardioidaceae</taxon>
        <taxon>Nocardioides</taxon>
    </lineage>
</organism>
<comment type="caution">
    <text evidence="2">The sequence shown here is derived from an EMBL/GenBank/DDBJ whole genome shotgun (WGS) entry which is preliminary data.</text>
</comment>
<protein>
    <submittedName>
        <fullName evidence="2">Glyoxalase</fullName>
    </submittedName>
</protein>
<feature type="domain" description="VOC" evidence="1">
    <location>
        <begin position="4"/>
        <end position="127"/>
    </location>
</feature>
<dbReference type="InterPro" id="IPR029068">
    <property type="entry name" value="Glyas_Bleomycin-R_OHBP_Dase"/>
</dbReference>
<dbReference type="SUPFAM" id="SSF54593">
    <property type="entry name" value="Glyoxalase/Bleomycin resistance protein/Dihydroxybiphenyl dioxygenase"/>
    <property type="match status" value="1"/>
</dbReference>
<dbReference type="Proteomes" id="UP001142292">
    <property type="component" value="Unassembled WGS sequence"/>
</dbReference>
<dbReference type="EMBL" id="BSEL01000010">
    <property type="protein sequence ID" value="GLJ70208.1"/>
    <property type="molecule type" value="Genomic_DNA"/>
</dbReference>
<dbReference type="Pfam" id="PF00903">
    <property type="entry name" value="Glyoxalase"/>
    <property type="match status" value="1"/>
</dbReference>
<reference evidence="2" key="1">
    <citation type="journal article" date="2014" name="Int. J. Syst. Evol. Microbiol.">
        <title>Complete genome of a new Firmicutes species belonging to the dominant human colonic microbiota ('Ruminococcus bicirculans') reveals two chromosomes and a selective capacity to utilize plant glucans.</title>
        <authorList>
            <consortium name="NISC Comparative Sequencing Program"/>
            <person name="Wegmann U."/>
            <person name="Louis P."/>
            <person name="Goesmann A."/>
            <person name="Henrissat B."/>
            <person name="Duncan S.H."/>
            <person name="Flint H.J."/>
        </authorList>
    </citation>
    <scope>NUCLEOTIDE SEQUENCE</scope>
    <source>
        <strain evidence="2">VKM Ac-1246</strain>
    </source>
</reference>
<evidence type="ECO:0000259" key="1">
    <source>
        <dbReference type="PROSITE" id="PS51819"/>
    </source>
</evidence>
<evidence type="ECO:0000313" key="3">
    <source>
        <dbReference type="Proteomes" id="UP001142292"/>
    </source>
</evidence>
<accession>A0ABQ5T317</accession>
<sequence length="146" mass="16114">MFRGFTTINYLVDDVKAAAAWYQDLLGIEPYFARPSAEEPAYVEFRIGDSQDELGLLDRRYAPEGYSAAGPAGAIMHWHVDDVQESYDRLLAHGATGLAAPRPLGEPGWEIATVADPFGNVIGLMHSPHYLEMSRQPAAQSDYRAD</sequence>
<reference evidence="2" key="2">
    <citation type="submission" date="2023-01" db="EMBL/GenBank/DDBJ databases">
        <authorList>
            <person name="Sun Q."/>
            <person name="Evtushenko L."/>
        </authorList>
    </citation>
    <scope>NUCLEOTIDE SEQUENCE</scope>
    <source>
        <strain evidence="2">VKM Ac-1246</strain>
    </source>
</reference>
<dbReference type="InterPro" id="IPR037523">
    <property type="entry name" value="VOC_core"/>
</dbReference>
<dbReference type="PROSITE" id="PS51819">
    <property type="entry name" value="VOC"/>
    <property type="match status" value="1"/>
</dbReference>
<name>A0ABQ5T317_9ACTN</name>
<dbReference type="Gene3D" id="3.10.180.10">
    <property type="entry name" value="2,3-Dihydroxybiphenyl 1,2-Dioxygenase, domain 1"/>
    <property type="match status" value="1"/>
</dbReference>